<evidence type="ECO:0000256" key="1">
    <source>
        <dbReference type="ARBA" id="ARBA00008142"/>
    </source>
</evidence>
<evidence type="ECO:0000256" key="6">
    <source>
        <dbReference type="PROSITE-ProRule" id="PRU00706"/>
    </source>
</evidence>
<dbReference type="Pfam" id="PF00334">
    <property type="entry name" value="NDK"/>
    <property type="match status" value="1"/>
</dbReference>
<comment type="similarity">
    <text evidence="1 6 7">Belongs to the NDK family.</text>
</comment>
<name>A0ABQ7T5Z6_PHRPL</name>
<dbReference type="PANTHER" id="PTHR46161">
    <property type="entry name" value="NUCLEOSIDE DIPHOSPHATE KINASE"/>
    <property type="match status" value="1"/>
</dbReference>
<dbReference type="SMART" id="SM00562">
    <property type="entry name" value="NDK"/>
    <property type="match status" value="1"/>
</dbReference>
<keyword evidence="4" id="KW-0418">Kinase</keyword>
<dbReference type="InterPro" id="IPR036850">
    <property type="entry name" value="NDK-like_dom_sf"/>
</dbReference>
<dbReference type="InterPro" id="IPR001564">
    <property type="entry name" value="Nucleoside_diP_kinase"/>
</dbReference>
<proteinExistence type="inferred from homology"/>
<keyword evidence="8" id="KW-0472">Membrane</keyword>
<dbReference type="Proteomes" id="UP000826234">
    <property type="component" value="Unassembled WGS sequence"/>
</dbReference>
<evidence type="ECO:0000256" key="8">
    <source>
        <dbReference type="SAM" id="Phobius"/>
    </source>
</evidence>
<protein>
    <recommendedName>
        <fullName evidence="9">Nucleoside diphosphate kinase-like domain-containing protein</fullName>
    </recommendedName>
</protein>
<feature type="domain" description="Nucleoside diphosphate kinase-like" evidence="9">
    <location>
        <begin position="116"/>
        <end position="246"/>
    </location>
</feature>
<evidence type="ECO:0000313" key="11">
    <source>
        <dbReference type="Proteomes" id="UP000826234"/>
    </source>
</evidence>
<dbReference type="InterPro" id="IPR034907">
    <property type="entry name" value="NDK-like_dom"/>
</dbReference>
<evidence type="ECO:0000256" key="5">
    <source>
        <dbReference type="ARBA" id="ARBA00022840"/>
    </source>
</evidence>
<evidence type="ECO:0000313" key="10">
    <source>
        <dbReference type="EMBL" id="KAH0625012.1"/>
    </source>
</evidence>
<organism evidence="10 11">
    <name type="scientific">Phrynosoma platyrhinos</name>
    <name type="common">Desert horned lizard</name>
    <dbReference type="NCBI Taxonomy" id="52577"/>
    <lineage>
        <taxon>Eukaryota</taxon>
        <taxon>Metazoa</taxon>
        <taxon>Chordata</taxon>
        <taxon>Craniata</taxon>
        <taxon>Vertebrata</taxon>
        <taxon>Euteleostomi</taxon>
        <taxon>Lepidosauria</taxon>
        <taxon>Squamata</taxon>
        <taxon>Bifurcata</taxon>
        <taxon>Unidentata</taxon>
        <taxon>Episquamata</taxon>
        <taxon>Toxicofera</taxon>
        <taxon>Iguania</taxon>
        <taxon>Phrynosomatidae</taxon>
        <taxon>Phrynosomatinae</taxon>
        <taxon>Phrynosoma</taxon>
    </lineage>
</organism>
<keyword evidence="11" id="KW-1185">Reference proteome</keyword>
<evidence type="ECO:0000256" key="3">
    <source>
        <dbReference type="ARBA" id="ARBA00022741"/>
    </source>
</evidence>
<accession>A0ABQ7T5Z6</accession>
<dbReference type="SUPFAM" id="SSF54919">
    <property type="entry name" value="Nucleoside diphosphate kinase, NDK"/>
    <property type="match status" value="1"/>
</dbReference>
<evidence type="ECO:0000259" key="9">
    <source>
        <dbReference type="SMART" id="SM00562"/>
    </source>
</evidence>
<dbReference type="EMBL" id="JAIPUX010001232">
    <property type="protein sequence ID" value="KAH0625012.1"/>
    <property type="molecule type" value="Genomic_DNA"/>
</dbReference>
<comment type="caution">
    <text evidence="10">The sequence shown here is derived from an EMBL/GenBank/DDBJ whole genome shotgun (WGS) entry which is preliminary data.</text>
</comment>
<dbReference type="PANTHER" id="PTHR46161:SF3">
    <property type="entry name" value="NUCLEOSIDE DIPHOSPHATE KINASE DDB_G0292928-RELATED"/>
    <property type="match status" value="1"/>
</dbReference>
<keyword evidence="3" id="KW-0547">Nucleotide-binding</keyword>
<keyword evidence="8" id="KW-1133">Transmembrane helix</keyword>
<evidence type="ECO:0000256" key="4">
    <source>
        <dbReference type="ARBA" id="ARBA00022777"/>
    </source>
</evidence>
<dbReference type="PRINTS" id="PR01243">
    <property type="entry name" value="NUCDPKINASE"/>
</dbReference>
<dbReference type="Gene3D" id="3.30.70.141">
    <property type="entry name" value="Nucleoside diphosphate kinase-like domain"/>
    <property type="match status" value="1"/>
</dbReference>
<feature type="transmembrane region" description="Helical" evidence="8">
    <location>
        <begin position="99"/>
        <end position="121"/>
    </location>
</feature>
<sequence length="246" mass="28145">MKLDIEKLRPTNQTEIGFEPIPHLALRQHKEFQLFHKANDLPMRLSQKFLYYFSLFSSQSQDERFAFIAEWYDSNAALFRRYELLYYPKDGSVEMGRDLMIYILMLFSILLFFFLRTLALLKPDTALKLGEVIDIMINSGFTITKAKMMQLTRAEAIDFHVDHQAKPYYNELLEFITSGPVVALEILGDEAISRWKNLLGPANSVVARAEAPNSIRALFGTDGIRNVAHGSDSFASAARVSFFPSK</sequence>
<keyword evidence="8" id="KW-0812">Transmembrane</keyword>
<dbReference type="PROSITE" id="PS51374">
    <property type="entry name" value="NDPK_LIKE"/>
    <property type="match status" value="1"/>
</dbReference>
<keyword evidence="5" id="KW-0067">ATP-binding</keyword>
<keyword evidence="2" id="KW-0808">Transferase</keyword>
<comment type="caution">
    <text evidence="6">Lacks conserved residue(s) required for the propagation of feature annotation.</text>
</comment>
<evidence type="ECO:0000256" key="7">
    <source>
        <dbReference type="RuleBase" id="RU004011"/>
    </source>
</evidence>
<reference evidence="10 11" key="1">
    <citation type="journal article" date="2022" name="Gigascience">
        <title>A chromosome-level genome assembly and annotation of the desert horned lizard, Phrynosoma platyrhinos, provides insight into chromosomal rearrangements among reptiles.</title>
        <authorList>
            <person name="Koochekian N."/>
            <person name="Ascanio A."/>
            <person name="Farleigh K."/>
            <person name="Card D.C."/>
            <person name="Schield D.R."/>
            <person name="Castoe T.A."/>
            <person name="Jezkova T."/>
        </authorList>
    </citation>
    <scope>NUCLEOTIDE SEQUENCE [LARGE SCALE GENOMIC DNA]</scope>
    <source>
        <strain evidence="10">NK-2021</strain>
    </source>
</reference>
<gene>
    <name evidence="10" type="ORF">JD844_033017</name>
</gene>
<evidence type="ECO:0000256" key="2">
    <source>
        <dbReference type="ARBA" id="ARBA00022679"/>
    </source>
</evidence>